<dbReference type="AlphaFoldDB" id="A0ABD5QIZ7"/>
<feature type="region of interest" description="Disordered" evidence="1">
    <location>
        <begin position="23"/>
        <end position="57"/>
    </location>
</feature>
<name>A0ABD5QIZ7_9EURY</name>
<feature type="compositionally biased region" description="Acidic residues" evidence="1">
    <location>
        <begin position="40"/>
        <end position="52"/>
    </location>
</feature>
<protein>
    <recommendedName>
        <fullName evidence="4">Outer membrane lipoprotein-sorting protein</fullName>
    </recommendedName>
</protein>
<comment type="caution">
    <text evidence="2">The sequence shown here is derived from an EMBL/GenBank/DDBJ whole genome shotgun (WGS) entry which is preliminary data.</text>
</comment>
<reference evidence="2 3" key="1">
    <citation type="journal article" date="2019" name="Int. J. Syst. Evol. Microbiol.">
        <title>The Global Catalogue of Microorganisms (GCM) 10K type strain sequencing project: providing services to taxonomists for standard genome sequencing and annotation.</title>
        <authorList>
            <consortium name="The Broad Institute Genomics Platform"/>
            <consortium name="The Broad Institute Genome Sequencing Center for Infectious Disease"/>
            <person name="Wu L."/>
            <person name="Ma J."/>
        </authorList>
    </citation>
    <scope>NUCLEOTIDE SEQUENCE [LARGE SCALE GENOMIC DNA]</scope>
    <source>
        <strain evidence="2 3">CGMCC 1.15824</strain>
    </source>
</reference>
<dbReference type="Proteomes" id="UP001595925">
    <property type="component" value="Unassembled WGS sequence"/>
</dbReference>
<feature type="compositionally biased region" description="Low complexity" evidence="1">
    <location>
        <begin position="280"/>
        <end position="289"/>
    </location>
</feature>
<evidence type="ECO:0000313" key="3">
    <source>
        <dbReference type="Proteomes" id="UP001595925"/>
    </source>
</evidence>
<dbReference type="RefSeq" id="WP_224827761.1">
    <property type="nucleotide sequence ID" value="NZ_JAIVEF010000002.1"/>
</dbReference>
<dbReference type="EMBL" id="JBHSJG010000049">
    <property type="protein sequence ID" value="MFC4989539.1"/>
    <property type="molecule type" value="Genomic_DNA"/>
</dbReference>
<organism evidence="2 3">
    <name type="scientific">Saliphagus infecundisoli</name>
    <dbReference type="NCBI Taxonomy" id="1849069"/>
    <lineage>
        <taxon>Archaea</taxon>
        <taxon>Methanobacteriati</taxon>
        <taxon>Methanobacteriota</taxon>
        <taxon>Stenosarchaea group</taxon>
        <taxon>Halobacteria</taxon>
        <taxon>Halobacteriales</taxon>
        <taxon>Natrialbaceae</taxon>
        <taxon>Saliphagus</taxon>
    </lineage>
</organism>
<sequence length="307" mass="32661">MSRLAAVVLVACLVLTAGCGGFSASSNDPAPDREPYGVEESVDASVEEETEGEQLLPGLTTEGLTNVANLRKVHGDAIGNETFTVRTETESLSDSENESEPRTTETTRYVDPDAGTVFGVTRINQSDADPGSGVDRSPIRAVEQWHGDETLTRFEFENGSVEYPSSGDGSVSRNETVRQAMTGPVVSLGSLENTTTVGTVDAEDGTYYVVEGSMNDSSAIEDGTTREVEVRALVREDGLVRQTVVNQSYGGDGERTTINETIEIVDVGETTVERPDWYDEALAAQPAESASEEANETSGGARTANET</sequence>
<keyword evidence="3" id="KW-1185">Reference proteome</keyword>
<feature type="region of interest" description="Disordered" evidence="1">
    <location>
        <begin position="280"/>
        <end position="307"/>
    </location>
</feature>
<gene>
    <name evidence="2" type="ORF">ACFPFO_17600</name>
</gene>
<feature type="region of interest" description="Disordered" evidence="1">
    <location>
        <begin position="81"/>
        <end position="110"/>
    </location>
</feature>
<evidence type="ECO:0000313" key="2">
    <source>
        <dbReference type="EMBL" id="MFC4989539.1"/>
    </source>
</evidence>
<feature type="compositionally biased region" description="Polar residues" evidence="1">
    <location>
        <begin position="81"/>
        <end position="90"/>
    </location>
</feature>
<evidence type="ECO:0008006" key="4">
    <source>
        <dbReference type="Google" id="ProtNLM"/>
    </source>
</evidence>
<feature type="compositionally biased region" description="Basic and acidic residues" evidence="1">
    <location>
        <begin position="99"/>
        <end position="110"/>
    </location>
</feature>
<evidence type="ECO:0000256" key="1">
    <source>
        <dbReference type="SAM" id="MobiDB-lite"/>
    </source>
</evidence>
<proteinExistence type="predicted"/>
<dbReference type="PROSITE" id="PS51257">
    <property type="entry name" value="PROKAR_LIPOPROTEIN"/>
    <property type="match status" value="1"/>
</dbReference>
<accession>A0ABD5QIZ7</accession>